<sequence length="219" mass="24162">MRVVGHRGCPALAPENTLAAFEAAAEVVPCIELDVRRCGSGELVVFHDETLSRLTGASGRVADTPFSELRRLTVGDSDESIPLLSEVFEVIPHSTCVNVECKHAGVASDLQRVVADVPNEILVSSFEREALREVTAETSLSTALLFSRWWRRSLRMAKKLGCAAIHPRYDLLSRERVEAAHDEGFEVNAWTVLDRETVRRLAEWGIDGVIVDDPKIAES</sequence>
<dbReference type="PANTHER" id="PTHR46211">
    <property type="entry name" value="GLYCEROPHOSPHORYL DIESTER PHOSPHODIESTERASE"/>
    <property type="match status" value="1"/>
</dbReference>
<protein>
    <submittedName>
        <fullName evidence="2">Glycerophosphodiester phosphodiesterase</fullName>
    </submittedName>
</protein>
<evidence type="ECO:0000313" key="2">
    <source>
        <dbReference type="EMBL" id="MFC7202322.1"/>
    </source>
</evidence>
<dbReference type="PANTHER" id="PTHR46211:SF14">
    <property type="entry name" value="GLYCEROPHOSPHODIESTER PHOSPHODIESTERASE"/>
    <property type="match status" value="1"/>
</dbReference>
<accession>A0ABD5ZAW2</accession>
<dbReference type="SUPFAM" id="SSF51695">
    <property type="entry name" value="PLC-like phosphodiesterases"/>
    <property type="match status" value="1"/>
</dbReference>
<dbReference type="InterPro" id="IPR030395">
    <property type="entry name" value="GP_PDE_dom"/>
</dbReference>
<comment type="caution">
    <text evidence="2">The sequence shown here is derived from an EMBL/GenBank/DDBJ whole genome shotgun (WGS) entry which is preliminary data.</text>
</comment>
<dbReference type="RefSeq" id="WP_390221622.1">
    <property type="nucleotide sequence ID" value="NZ_JBHTAA010000001.1"/>
</dbReference>
<dbReference type="AlphaFoldDB" id="A0ABD5ZAW2"/>
<dbReference type="Proteomes" id="UP001596481">
    <property type="component" value="Unassembled WGS sequence"/>
</dbReference>
<feature type="domain" description="GP-PDE" evidence="1">
    <location>
        <begin position="1"/>
        <end position="219"/>
    </location>
</feature>
<dbReference type="InterPro" id="IPR017946">
    <property type="entry name" value="PLC-like_Pdiesterase_TIM-brl"/>
</dbReference>
<evidence type="ECO:0000313" key="3">
    <source>
        <dbReference type="Proteomes" id="UP001596481"/>
    </source>
</evidence>
<dbReference type="EMBL" id="JBHTAA010000001">
    <property type="protein sequence ID" value="MFC7202322.1"/>
    <property type="molecule type" value="Genomic_DNA"/>
</dbReference>
<proteinExistence type="predicted"/>
<evidence type="ECO:0000259" key="1">
    <source>
        <dbReference type="PROSITE" id="PS51704"/>
    </source>
</evidence>
<reference evidence="2 3" key="1">
    <citation type="journal article" date="2019" name="Int. J. Syst. Evol. Microbiol.">
        <title>The Global Catalogue of Microorganisms (GCM) 10K type strain sequencing project: providing services to taxonomists for standard genome sequencing and annotation.</title>
        <authorList>
            <consortium name="The Broad Institute Genomics Platform"/>
            <consortium name="The Broad Institute Genome Sequencing Center for Infectious Disease"/>
            <person name="Wu L."/>
            <person name="Ma J."/>
        </authorList>
    </citation>
    <scope>NUCLEOTIDE SEQUENCE [LARGE SCALE GENOMIC DNA]</scope>
    <source>
        <strain evidence="2 3">DSM 29988</strain>
    </source>
</reference>
<dbReference type="Pfam" id="PF03009">
    <property type="entry name" value="GDPD"/>
    <property type="match status" value="1"/>
</dbReference>
<organism evidence="2 3">
    <name type="scientific">Haloferax namakaokahaiae</name>
    <dbReference type="NCBI Taxonomy" id="1748331"/>
    <lineage>
        <taxon>Archaea</taxon>
        <taxon>Methanobacteriati</taxon>
        <taxon>Methanobacteriota</taxon>
        <taxon>Stenosarchaea group</taxon>
        <taxon>Halobacteria</taxon>
        <taxon>Halobacteriales</taxon>
        <taxon>Haloferacaceae</taxon>
        <taxon>Haloferax</taxon>
    </lineage>
</organism>
<keyword evidence="3" id="KW-1185">Reference proteome</keyword>
<dbReference type="PROSITE" id="PS51704">
    <property type="entry name" value="GP_PDE"/>
    <property type="match status" value="1"/>
</dbReference>
<dbReference type="Gene3D" id="3.20.20.190">
    <property type="entry name" value="Phosphatidylinositol (PI) phosphodiesterase"/>
    <property type="match status" value="1"/>
</dbReference>
<gene>
    <name evidence="2" type="ORF">ACFQJC_02260</name>
</gene>
<name>A0ABD5ZAW2_9EURY</name>